<dbReference type="EMBL" id="QXGD01000037">
    <property type="protein sequence ID" value="KAE9256864.1"/>
    <property type="molecule type" value="Genomic_DNA"/>
</dbReference>
<evidence type="ECO:0000313" key="17">
    <source>
        <dbReference type="Proteomes" id="UP000460718"/>
    </source>
</evidence>
<dbReference type="EMBL" id="QXFZ01000029">
    <property type="protein sequence ID" value="KAE9138783.1"/>
    <property type="molecule type" value="Genomic_DNA"/>
</dbReference>
<evidence type="ECO:0000313" key="7">
    <source>
        <dbReference type="EMBL" id="KAE9235777.1"/>
    </source>
</evidence>
<dbReference type="Proteomes" id="UP000441208">
    <property type="component" value="Unassembled WGS sequence"/>
</dbReference>
<keyword evidence="12" id="KW-1185">Reference proteome</keyword>
<evidence type="ECO:0000313" key="5">
    <source>
        <dbReference type="EMBL" id="KAE9138783.1"/>
    </source>
</evidence>
<evidence type="ECO:0000313" key="15">
    <source>
        <dbReference type="Proteomes" id="UP000440732"/>
    </source>
</evidence>
<dbReference type="EMBL" id="QXFX01000025">
    <property type="protein sequence ID" value="KAE9138121.1"/>
    <property type="molecule type" value="Genomic_DNA"/>
</dbReference>
<feature type="region of interest" description="Disordered" evidence="1">
    <location>
        <begin position="55"/>
        <end position="79"/>
    </location>
</feature>
<sequence>MSDTKYKQYPRQVRACILQVAKDAKDLKAVAELHGVNKRTALSWIEAAMETGDWSGCQRPRGGSKNQRALRFEDMQVGS</sequence>
<name>A0A6A3TL93_9STRA</name>
<dbReference type="Proteomes" id="UP000433483">
    <property type="component" value="Unassembled WGS sequence"/>
</dbReference>
<feature type="compositionally biased region" description="Basic and acidic residues" evidence="1">
    <location>
        <begin position="70"/>
        <end position="79"/>
    </location>
</feature>
<evidence type="ECO:0000313" key="3">
    <source>
        <dbReference type="EMBL" id="KAE9020124.1"/>
    </source>
</evidence>
<dbReference type="EMBL" id="QXGF01000031">
    <property type="protein sequence ID" value="KAE8949079.1"/>
    <property type="molecule type" value="Genomic_DNA"/>
</dbReference>
<evidence type="ECO:0000313" key="14">
    <source>
        <dbReference type="Proteomes" id="UP000440367"/>
    </source>
</evidence>
<dbReference type="OrthoDB" id="115800at2759"/>
<evidence type="ECO:0000313" key="11">
    <source>
        <dbReference type="Proteomes" id="UP000429523"/>
    </source>
</evidence>
<dbReference type="EMBL" id="QXGA01000025">
    <property type="protein sequence ID" value="KAE9154954.1"/>
    <property type="molecule type" value="Genomic_DNA"/>
</dbReference>
<evidence type="ECO:0000313" key="16">
    <source>
        <dbReference type="Proteomes" id="UP000441208"/>
    </source>
</evidence>
<evidence type="ECO:0008006" key="20">
    <source>
        <dbReference type="Google" id="ProtNLM"/>
    </source>
</evidence>
<dbReference type="AlphaFoldDB" id="A0A6A3TL93"/>
<evidence type="ECO:0000313" key="4">
    <source>
        <dbReference type="EMBL" id="KAE9138121.1"/>
    </source>
</evidence>
<dbReference type="Proteomes" id="UP000429523">
    <property type="component" value="Unassembled WGS sequence"/>
</dbReference>
<evidence type="ECO:0000313" key="18">
    <source>
        <dbReference type="Proteomes" id="UP000476176"/>
    </source>
</evidence>
<evidence type="ECO:0000313" key="9">
    <source>
        <dbReference type="EMBL" id="KAE9256864.1"/>
    </source>
</evidence>
<dbReference type="Proteomes" id="UP000440732">
    <property type="component" value="Unassembled WGS sequence"/>
</dbReference>
<dbReference type="EMBL" id="QXFW01000219">
    <property type="protein sequence ID" value="KAE9020124.1"/>
    <property type="molecule type" value="Genomic_DNA"/>
</dbReference>
<dbReference type="Proteomes" id="UP000488956">
    <property type="component" value="Unassembled WGS sequence"/>
</dbReference>
<evidence type="ECO:0000313" key="19">
    <source>
        <dbReference type="Proteomes" id="UP000488956"/>
    </source>
</evidence>
<accession>A0A6A3TL93</accession>
<evidence type="ECO:0000313" key="6">
    <source>
        <dbReference type="EMBL" id="KAE9154954.1"/>
    </source>
</evidence>
<evidence type="ECO:0000313" key="13">
    <source>
        <dbReference type="Proteomes" id="UP000437068"/>
    </source>
</evidence>
<comment type="caution">
    <text evidence="5">The sequence shown here is derived from an EMBL/GenBank/DDBJ whole genome shotgun (WGS) entry which is preliminary data.</text>
</comment>
<dbReference type="Proteomes" id="UP000476176">
    <property type="component" value="Unassembled WGS sequence"/>
</dbReference>
<proteinExistence type="predicted"/>
<dbReference type="EMBL" id="QXGC01000022">
    <property type="protein sequence ID" value="KAE9254537.1"/>
    <property type="molecule type" value="Genomic_DNA"/>
</dbReference>
<dbReference type="EMBL" id="QXGB01000032">
    <property type="protein sequence ID" value="KAE9235777.1"/>
    <property type="molecule type" value="Genomic_DNA"/>
</dbReference>
<evidence type="ECO:0000313" key="10">
    <source>
        <dbReference type="EMBL" id="KAE9329131.1"/>
    </source>
</evidence>
<organism evidence="5 16">
    <name type="scientific">Phytophthora fragariae</name>
    <dbReference type="NCBI Taxonomy" id="53985"/>
    <lineage>
        <taxon>Eukaryota</taxon>
        <taxon>Sar</taxon>
        <taxon>Stramenopiles</taxon>
        <taxon>Oomycota</taxon>
        <taxon>Peronosporomycetes</taxon>
        <taxon>Peronosporales</taxon>
        <taxon>Peronosporaceae</taxon>
        <taxon>Phytophthora</taxon>
    </lineage>
</organism>
<dbReference type="Proteomes" id="UP000460718">
    <property type="component" value="Unassembled WGS sequence"/>
</dbReference>
<protein>
    <recommendedName>
        <fullName evidence="20">HTH psq-type domain-containing protein</fullName>
    </recommendedName>
</protein>
<dbReference type="InterPro" id="IPR009057">
    <property type="entry name" value="Homeodomain-like_sf"/>
</dbReference>
<dbReference type="Proteomes" id="UP000437068">
    <property type="component" value="Unassembled WGS sequence"/>
</dbReference>
<gene>
    <name evidence="10" type="ORF">PF001_g1048</name>
    <name evidence="9" type="ORF">PF002_g1541</name>
    <name evidence="8" type="ORF">PF004_g969</name>
    <name evidence="7" type="ORF">PF005_g1317</name>
    <name evidence="6" type="ORF">PF006_g1049</name>
    <name evidence="5" type="ORF">PF007_g1244</name>
    <name evidence="2" type="ORF">PF009_g1342</name>
    <name evidence="4" type="ORF">PF010_g1048</name>
    <name evidence="3" type="ORF">PF011_g5554</name>
</gene>
<dbReference type="EMBL" id="QXGE01000024">
    <property type="protein sequence ID" value="KAE9329131.1"/>
    <property type="molecule type" value="Genomic_DNA"/>
</dbReference>
<reference evidence="11 12" key="1">
    <citation type="submission" date="2018-08" db="EMBL/GenBank/DDBJ databases">
        <title>Genomic investigation of the strawberry pathogen Phytophthora fragariae indicates pathogenicity is determined by transcriptional variation in three key races.</title>
        <authorList>
            <person name="Adams T.M."/>
            <person name="Armitage A.D."/>
            <person name="Sobczyk M.K."/>
            <person name="Bates H.J."/>
            <person name="Dunwell J.M."/>
            <person name="Nellist C.F."/>
            <person name="Harrison R.J."/>
        </authorList>
    </citation>
    <scope>NUCLEOTIDE SEQUENCE [LARGE SCALE GENOMIC DNA]</scope>
    <source>
        <strain evidence="10 13">A4</strain>
        <strain evidence="9 14">BC-1</strain>
        <strain evidence="8 18">BC-23</strain>
        <strain evidence="7 12">NOV-27</strain>
        <strain evidence="6 15">NOV-5</strain>
        <strain evidence="5 16">NOV-71</strain>
        <strain evidence="2 11">NOV-9</strain>
        <strain evidence="4 19">ONT-3</strain>
        <strain evidence="3 17">SCRP245</strain>
    </source>
</reference>
<evidence type="ECO:0000313" key="12">
    <source>
        <dbReference type="Proteomes" id="UP000433483"/>
    </source>
</evidence>
<evidence type="ECO:0000313" key="2">
    <source>
        <dbReference type="EMBL" id="KAE8949079.1"/>
    </source>
</evidence>
<dbReference type="SUPFAM" id="SSF46689">
    <property type="entry name" value="Homeodomain-like"/>
    <property type="match status" value="1"/>
</dbReference>
<evidence type="ECO:0000256" key="1">
    <source>
        <dbReference type="SAM" id="MobiDB-lite"/>
    </source>
</evidence>
<dbReference type="Proteomes" id="UP000440367">
    <property type="component" value="Unassembled WGS sequence"/>
</dbReference>
<evidence type="ECO:0000313" key="8">
    <source>
        <dbReference type="EMBL" id="KAE9254537.1"/>
    </source>
</evidence>